<feature type="compositionally biased region" description="Pro residues" evidence="1">
    <location>
        <begin position="163"/>
        <end position="185"/>
    </location>
</feature>
<feature type="domain" description="Peptidoglycan binding-like" evidence="2">
    <location>
        <begin position="112"/>
        <end position="144"/>
    </location>
</feature>
<evidence type="ECO:0000313" key="4">
    <source>
        <dbReference type="Proteomes" id="UP000651156"/>
    </source>
</evidence>
<feature type="domain" description="Peptidoglycan binding-like" evidence="2">
    <location>
        <begin position="43"/>
        <end position="85"/>
    </location>
</feature>
<dbReference type="InterPro" id="IPR036365">
    <property type="entry name" value="PGBD-like_sf"/>
</dbReference>
<protein>
    <submittedName>
        <fullName evidence="3">Peptidoglycan-binding protein</fullName>
    </submittedName>
</protein>
<accession>A0ABR9UV22</accession>
<dbReference type="RefSeq" id="WP_193933589.1">
    <property type="nucleotide sequence ID" value="NZ_CAWPMZ010000081.1"/>
</dbReference>
<evidence type="ECO:0000256" key="1">
    <source>
        <dbReference type="SAM" id="MobiDB-lite"/>
    </source>
</evidence>
<feature type="non-terminal residue" evidence="3">
    <location>
        <position position="185"/>
    </location>
</feature>
<dbReference type="InterPro" id="IPR002477">
    <property type="entry name" value="Peptidoglycan-bd-like"/>
</dbReference>
<evidence type="ECO:0000259" key="2">
    <source>
        <dbReference type="Pfam" id="PF01471"/>
    </source>
</evidence>
<dbReference type="EMBL" id="JADEWN010000047">
    <property type="protein sequence ID" value="MBE9192147.1"/>
    <property type="molecule type" value="Genomic_DNA"/>
</dbReference>
<dbReference type="InterPro" id="IPR036366">
    <property type="entry name" value="PGBDSf"/>
</dbReference>
<dbReference type="Proteomes" id="UP000651156">
    <property type="component" value="Unassembled WGS sequence"/>
</dbReference>
<organism evidence="3 4">
    <name type="scientific">Gloeocapsopsis crepidinum LEGE 06123</name>
    <dbReference type="NCBI Taxonomy" id="588587"/>
    <lineage>
        <taxon>Bacteria</taxon>
        <taxon>Bacillati</taxon>
        <taxon>Cyanobacteriota</taxon>
        <taxon>Cyanophyceae</taxon>
        <taxon>Oscillatoriophycideae</taxon>
        <taxon>Chroococcales</taxon>
        <taxon>Chroococcaceae</taxon>
        <taxon>Gloeocapsopsis</taxon>
    </lineage>
</organism>
<comment type="caution">
    <text evidence="3">The sequence shown here is derived from an EMBL/GenBank/DDBJ whole genome shotgun (WGS) entry which is preliminary data.</text>
</comment>
<dbReference type="Pfam" id="PF01471">
    <property type="entry name" value="PG_binding_1"/>
    <property type="match status" value="2"/>
</dbReference>
<gene>
    <name evidence="3" type="ORF">IQ230_17665</name>
</gene>
<feature type="region of interest" description="Disordered" evidence="1">
    <location>
        <begin position="151"/>
        <end position="185"/>
    </location>
</feature>
<evidence type="ECO:0000313" key="3">
    <source>
        <dbReference type="EMBL" id="MBE9192147.1"/>
    </source>
</evidence>
<proteinExistence type="predicted"/>
<dbReference type="SUPFAM" id="SSF47090">
    <property type="entry name" value="PGBD-like"/>
    <property type="match status" value="2"/>
</dbReference>
<reference evidence="3 4" key="1">
    <citation type="submission" date="2020-10" db="EMBL/GenBank/DDBJ databases">
        <authorList>
            <person name="Castelo-Branco R."/>
            <person name="Eusebio N."/>
            <person name="Adriana R."/>
            <person name="Vieira A."/>
            <person name="Brugerolle De Fraissinette N."/>
            <person name="Rezende De Castro R."/>
            <person name="Schneider M.P."/>
            <person name="Vasconcelos V."/>
            <person name="Leao P.N."/>
        </authorList>
    </citation>
    <scope>NUCLEOTIDE SEQUENCE [LARGE SCALE GENOMIC DNA]</scope>
    <source>
        <strain evidence="3 4">LEGE 06123</strain>
    </source>
</reference>
<dbReference type="Gene3D" id="1.10.101.10">
    <property type="entry name" value="PGBD-like superfamily/PGBD"/>
    <property type="match status" value="2"/>
</dbReference>
<keyword evidence="4" id="KW-1185">Reference proteome</keyword>
<sequence length="185" mass="20342">MWCRWSTTIAAVTFGVTAGLVSYEMSSVAQQRYYYTPGEFRVTLRGLGYDIPEEGPLTDEATRNAIRDFQQRYGLQADGVAGPQTQSTAADLMRNLHGSLNLVVNPIPPLPRNQFYTTLTESAVEQFQERYNLETTGTANLETRIRLDQEARRILSGEEPTPTATPSPTPSPTASPSPTPTPTAT</sequence>
<name>A0ABR9UV22_9CHRO</name>